<reference evidence="1" key="1">
    <citation type="journal article" date="2022" name="G3 (Bethesda)">
        <title>High quality genome of the basidiomycete yeast Dioszegia hungarica PDD-24b-2 isolated from cloud water.</title>
        <authorList>
            <person name="Jarrige D."/>
            <person name="Haridas S."/>
            <person name="Bleykasten-Grosshans C."/>
            <person name="Joly M."/>
            <person name="Nadalig T."/>
            <person name="Sancelme M."/>
            <person name="Vuilleumier S."/>
            <person name="Grigoriev I.V."/>
            <person name="Amato P."/>
            <person name="Bringel F."/>
        </authorList>
    </citation>
    <scope>NUCLEOTIDE SEQUENCE</scope>
    <source>
        <strain evidence="1">PDD-24b-2</strain>
    </source>
</reference>
<proteinExistence type="predicted"/>
<dbReference type="Proteomes" id="UP001164286">
    <property type="component" value="Unassembled WGS sequence"/>
</dbReference>
<dbReference type="AlphaFoldDB" id="A0AA38H4U8"/>
<name>A0AA38H4U8_9TREE</name>
<comment type="caution">
    <text evidence="1">The sequence shown here is derived from an EMBL/GenBank/DDBJ whole genome shotgun (WGS) entry which is preliminary data.</text>
</comment>
<protein>
    <submittedName>
        <fullName evidence="1">Uncharacterized protein</fullName>
    </submittedName>
</protein>
<dbReference type="EMBL" id="JAKWFO010000008">
    <property type="protein sequence ID" value="KAI9633813.1"/>
    <property type="molecule type" value="Genomic_DNA"/>
</dbReference>
<keyword evidence="2" id="KW-1185">Reference proteome</keyword>
<dbReference type="GeneID" id="77729322"/>
<gene>
    <name evidence="1" type="ORF">MKK02DRAFT_38472</name>
</gene>
<sequence>MDTSDAKRQKTAEDAELTESALGSFTDPIAPLLGGQRTAAQNVYQIRMLRRLILSFVDIKSLTCFIRAEKGCMRDVARVLYCSMDEGKVNYSLSEDSTRDRIYRAAVTEITAFNQAQSMASHLTRLDTVVPPMRNLFHNARSVVFGCLREDNGKESLSVNLGADEPDAILKTADYRFTHTLQSFSDLPSTITCPVTAPQGWSLTSRFDLVIPTNLEANIPDAQIWLKDLKDNASLGNLHRSVSLGKLKVDLDDLTGLYQSQAALGYSSDDRIRVIHADRIKPFSNAQFSSFASVAGRSLTYLKLAEQYQGEKGGIGIDAFHPIITIIREHLPNLDELHLSLAGIERAEAVSRQILYPDILSEGGSIKRLFIYCAPYSGHLFDTVRSLASVLFGLEATIDIAHSDQSLWGKPVQNSYLAFIRAQPPHQRRHLATISFPDIDVMQPHSVHSLHFRDDGRPYRRGHGKAVRWADRTNRINVQVLPSLVPAVGNLYDAALRFEGIAETADASETLAHSLALLDAFREATGHAQAILAALQPRQQQVKNFVDSLLEMAGM</sequence>
<evidence type="ECO:0000313" key="1">
    <source>
        <dbReference type="EMBL" id="KAI9633813.1"/>
    </source>
</evidence>
<accession>A0AA38H4U8</accession>
<organism evidence="1 2">
    <name type="scientific">Dioszegia hungarica</name>
    <dbReference type="NCBI Taxonomy" id="4972"/>
    <lineage>
        <taxon>Eukaryota</taxon>
        <taxon>Fungi</taxon>
        <taxon>Dikarya</taxon>
        <taxon>Basidiomycota</taxon>
        <taxon>Agaricomycotina</taxon>
        <taxon>Tremellomycetes</taxon>
        <taxon>Tremellales</taxon>
        <taxon>Bulleribasidiaceae</taxon>
        <taxon>Dioszegia</taxon>
    </lineage>
</organism>
<evidence type="ECO:0000313" key="2">
    <source>
        <dbReference type="Proteomes" id="UP001164286"/>
    </source>
</evidence>
<dbReference type="RefSeq" id="XP_052943590.1">
    <property type="nucleotide sequence ID" value="XM_053090117.1"/>
</dbReference>